<reference evidence="4" key="2">
    <citation type="submission" date="2024-04" db="EMBL/GenBank/DDBJ databases">
        <authorList>
            <person name="Chen Y."/>
            <person name="Shah S."/>
            <person name="Dougan E. K."/>
            <person name="Thang M."/>
            <person name="Chan C."/>
        </authorList>
    </citation>
    <scope>NUCLEOTIDE SEQUENCE [LARGE SCALE GENOMIC DNA]</scope>
</reference>
<reference evidence="3" key="1">
    <citation type="submission" date="2022-10" db="EMBL/GenBank/DDBJ databases">
        <authorList>
            <person name="Chen Y."/>
            <person name="Dougan E. K."/>
            <person name="Chan C."/>
            <person name="Rhodes N."/>
            <person name="Thang M."/>
        </authorList>
    </citation>
    <scope>NUCLEOTIDE SEQUENCE</scope>
</reference>
<feature type="transmembrane region" description="Helical" evidence="2">
    <location>
        <begin position="289"/>
        <end position="309"/>
    </location>
</feature>
<keyword evidence="5" id="KW-1185">Reference proteome</keyword>
<evidence type="ECO:0000313" key="3">
    <source>
        <dbReference type="EMBL" id="CAI3973892.1"/>
    </source>
</evidence>
<evidence type="ECO:0000256" key="1">
    <source>
        <dbReference type="SAM" id="MobiDB-lite"/>
    </source>
</evidence>
<dbReference type="OrthoDB" id="413384at2759"/>
<accession>A0A9P1BI81</accession>
<evidence type="ECO:0000256" key="2">
    <source>
        <dbReference type="SAM" id="Phobius"/>
    </source>
</evidence>
<dbReference type="EMBL" id="CAMXCT010000105">
    <property type="protein sequence ID" value="CAI3973892.1"/>
    <property type="molecule type" value="Genomic_DNA"/>
</dbReference>
<keyword evidence="2" id="KW-0472">Membrane</keyword>
<feature type="transmembrane region" description="Helical" evidence="2">
    <location>
        <begin position="201"/>
        <end position="227"/>
    </location>
</feature>
<proteinExistence type="predicted"/>
<organism evidence="3">
    <name type="scientific">Cladocopium goreaui</name>
    <dbReference type="NCBI Taxonomy" id="2562237"/>
    <lineage>
        <taxon>Eukaryota</taxon>
        <taxon>Sar</taxon>
        <taxon>Alveolata</taxon>
        <taxon>Dinophyceae</taxon>
        <taxon>Suessiales</taxon>
        <taxon>Symbiodiniaceae</taxon>
        <taxon>Cladocopium</taxon>
    </lineage>
</organism>
<feature type="region of interest" description="Disordered" evidence="1">
    <location>
        <begin position="1"/>
        <end position="23"/>
    </location>
</feature>
<sequence length="347" mass="38041">MPDDKRALALAEESGDGGSSDEQLWCTGPGLTPEVQGELVEVEIPKSTHGAAILGIAQACDQHYTDELGTHQAFGRMANGIVLFILGGGIQIVLVGLLYFFSEERMQDPYEAIGTDVLAKDLRGALASGKALDQSHDALQLCLKDHSVPWSQSMVSFVWLCKCVPHIVNAAWATWVLASLPSGSKTISSKMGKLNIVSLPLIPKMCAVIFIQLPLVFLDVALAIVGMKFLMYCNALGKLIVKAMSLSYIETVAGVVFAGLSSKAFQLEVNKTFLVHEFTKMPLYKLESWLSGLLKILCIAGLTIWYCRIKHGDLQDFRLACFQYKYQFVFPNCEHCGLDFFGLHLAN</sequence>
<dbReference type="Proteomes" id="UP001152797">
    <property type="component" value="Unassembled WGS sequence"/>
</dbReference>
<dbReference type="AlphaFoldDB" id="A0A9P1BI81"/>
<dbReference type="EMBL" id="CAMXCT020000105">
    <property type="protein sequence ID" value="CAL1127267.1"/>
    <property type="molecule type" value="Genomic_DNA"/>
</dbReference>
<evidence type="ECO:0000313" key="4">
    <source>
        <dbReference type="EMBL" id="CAL1127267.1"/>
    </source>
</evidence>
<protein>
    <submittedName>
        <fullName evidence="3">Uncharacterized protein</fullName>
    </submittedName>
</protein>
<evidence type="ECO:0000313" key="5">
    <source>
        <dbReference type="Proteomes" id="UP001152797"/>
    </source>
</evidence>
<dbReference type="EMBL" id="CAMXCT030000105">
    <property type="protein sequence ID" value="CAL4761204.1"/>
    <property type="molecule type" value="Genomic_DNA"/>
</dbReference>
<feature type="transmembrane region" description="Helical" evidence="2">
    <location>
        <begin position="239"/>
        <end position="260"/>
    </location>
</feature>
<comment type="caution">
    <text evidence="3">The sequence shown here is derived from an EMBL/GenBank/DDBJ whole genome shotgun (WGS) entry which is preliminary data.</text>
</comment>
<keyword evidence="2" id="KW-0812">Transmembrane</keyword>
<keyword evidence="2" id="KW-1133">Transmembrane helix</keyword>
<feature type="transmembrane region" description="Helical" evidence="2">
    <location>
        <begin position="81"/>
        <end position="101"/>
    </location>
</feature>
<gene>
    <name evidence="3" type="ORF">C1SCF055_LOCUS2338</name>
</gene>
<name>A0A9P1BI81_9DINO</name>